<evidence type="ECO:0000256" key="5">
    <source>
        <dbReference type="ARBA" id="ARBA00022833"/>
    </source>
</evidence>
<feature type="domain" description="C2H2-type" evidence="9">
    <location>
        <begin position="412"/>
        <end position="440"/>
    </location>
</feature>
<keyword evidence="3" id="KW-0677">Repeat</keyword>
<feature type="domain" description="C2H2-type" evidence="9">
    <location>
        <begin position="1443"/>
        <end position="1468"/>
    </location>
</feature>
<dbReference type="InterPro" id="IPR013087">
    <property type="entry name" value="Znf_C2H2_type"/>
</dbReference>
<dbReference type="SMART" id="SM00355">
    <property type="entry name" value="ZnF_C2H2"/>
    <property type="match status" value="26"/>
</dbReference>
<keyword evidence="6" id="KW-0539">Nucleus</keyword>
<organism evidence="10 11">
    <name type="scientific">Dryococelus australis</name>
    <dbReference type="NCBI Taxonomy" id="614101"/>
    <lineage>
        <taxon>Eukaryota</taxon>
        <taxon>Metazoa</taxon>
        <taxon>Ecdysozoa</taxon>
        <taxon>Arthropoda</taxon>
        <taxon>Hexapoda</taxon>
        <taxon>Insecta</taxon>
        <taxon>Pterygota</taxon>
        <taxon>Neoptera</taxon>
        <taxon>Polyneoptera</taxon>
        <taxon>Phasmatodea</taxon>
        <taxon>Verophasmatodea</taxon>
        <taxon>Anareolatae</taxon>
        <taxon>Phasmatidae</taxon>
        <taxon>Eurycanthinae</taxon>
        <taxon>Dryococelus</taxon>
    </lineage>
</organism>
<feature type="domain" description="C2H2-type" evidence="9">
    <location>
        <begin position="1338"/>
        <end position="1365"/>
    </location>
</feature>
<feature type="region of interest" description="Disordered" evidence="8">
    <location>
        <begin position="712"/>
        <end position="732"/>
    </location>
</feature>
<dbReference type="EMBL" id="JARBHB010000006">
    <property type="protein sequence ID" value="KAJ8881584.1"/>
    <property type="molecule type" value="Genomic_DNA"/>
</dbReference>
<dbReference type="PROSITE" id="PS50157">
    <property type="entry name" value="ZINC_FINGER_C2H2_2"/>
    <property type="match status" value="25"/>
</dbReference>
<keyword evidence="5" id="KW-0862">Zinc</keyword>
<keyword evidence="2" id="KW-0479">Metal-binding</keyword>
<feature type="domain" description="C2H2-type" evidence="9">
    <location>
        <begin position="1291"/>
        <end position="1314"/>
    </location>
</feature>
<dbReference type="Pfam" id="PF00096">
    <property type="entry name" value="zf-C2H2"/>
    <property type="match status" value="8"/>
</dbReference>
<sequence>MLDVKQEEIEVSEDNPVEAHDGLVTADPLDVPAGRNRKSPVQEDHHFYNSAILLDDNGSAFECENEGEIDFMRVNHGGAISVQGLFDSSESAAVVSKPIQPKKKRRIFKRITFKKKKKKSPPIWTPQEVRMETHHGYVCRKCGESFPELWLLKSHEKSHGSAENVCTICEKRFSSKGCLVRHIRLHTRQMPYSCAKCSTSFANKSAYLQHRQTSCSIEEPPPLPPEAAQTSPDKQENKLSCYICQEMFPSVNQLIQHRKGHVNYSCPKCKKHFTGGKALSNHLRVHKLGAIMAHKMVHAKAPPAVLPVPAIQKTSSCSVCNKVFPSVGLMHRHMVKHTKLKQFTCNICHTSMGYATSLRKHMKSMHNINIDHSSIKPDNIPSNDVPSQQDPPPLVIKSEALEVPAETADGQHVCNICNKVFSQKSLLVNHVKVIHMGMKAYKCTTCGKMFTSKPHLVRHMKTHKESQFALTCKICCKKFLDVKTYNKHKGVHTRYRCYTCGICSESFNGINSWRAHQVTHLPDIGHAPMMNIAKQEIQTSTGKYTCRLCFKMYRSRAELYEHKKMHIKLKIYSCTECKNSYNSLSTLMKHKRREHSSDEQYFDMGLMSDSTHDCDFCGKSFGSSSSLSKHKLVHAELLYANVTRMDPPVRRRVLKTSETVDSASPVLPSDPFLCVPCNRSFTDLMSLKTHRGWHKRKHNSPFSMLQLKAFSTQSPPKAPVSPPKAPVSPPKVPVGTPIKEVFNSPSSAKAFPDDSFWCVECNKGFKKSVNLARHFKLSQRHNMKVQGQAESINVSPTKDGSDIVPVEVQLLVQEETDNDASEVLANDSAADSASADSVSDDAPAVASNSASDGTSADDSVLSEEPTKDSSTALMIENGAPTENYSVDDTHTNNCSMDDALANNHTVEDAPANNCSVNDSCEEDTSEHASAIVCFDDTVNDSYAGDVPADESTLENLPQVETFQGNGTESSNAKIININRQRQVFECQLCSKVFKNKIALVRHKGWHSRSPSARLKSNVMKLVPKGRPVFDTPATTDLSSPTVTQPIPTPPYTCLTCGMPFSSASSLSKHKRLHLSPTPTAPVSRCLRPKESVRPPDRMLPELEVQGAFRCSTCKKYYSSVKSLYKHQRLHARKPLTAFAKQLPGAHAQLAVPVRDLSKRLIPTKFHCNMCGLYYSSAVTLYKHKRRHERYLNATRAEEAATPPVQIPAIPALPERKVRRKYRCEICLQFYSCSSNLYRHRRLHLDQQQVLPVADFPGEVATVFPSQDAGTPPPCEQPPVQCVARQQVQTPYQCDVCKKFYSCSTSLNKHRRLHAVRPLPLPAKNLVGDPPVDEASTNFSCPYCSKTFSKQFNLNMHVRCHTGERPYVCDLCPQAFTRYNALWKHKKRMHLNWTYTCTTCGRLFPFKNVLNMHIRKVHQFEPKKAFRLGGMGAKKLKVSGMGNFPCGECSKSFVYLGALLTHERMYHGK</sequence>
<feature type="domain" description="C2H2-type" evidence="9">
    <location>
        <begin position="343"/>
        <end position="377"/>
    </location>
</feature>
<feature type="domain" description="C2H2-type" evidence="9">
    <location>
        <begin position="1394"/>
        <end position="1422"/>
    </location>
</feature>
<evidence type="ECO:0000313" key="11">
    <source>
        <dbReference type="Proteomes" id="UP001159363"/>
    </source>
</evidence>
<feature type="compositionally biased region" description="Pro residues" evidence="8">
    <location>
        <begin position="716"/>
        <end position="732"/>
    </location>
</feature>
<feature type="domain" description="C2H2-type" evidence="9">
    <location>
        <begin position="544"/>
        <end position="571"/>
    </location>
</feature>
<dbReference type="InterPro" id="IPR036236">
    <property type="entry name" value="Znf_C2H2_sf"/>
</dbReference>
<feature type="region of interest" description="Disordered" evidence="8">
    <location>
        <begin position="826"/>
        <end position="873"/>
    </location>
</feature>
<dbReference type="Pfam" id="PF12874">
    <property type="entry name" value="zf-met"/>
    <property type="match status" value="1"/>
</dbReference>
<evidence type="ECO:0000313" key="10">
    <source>
        <dbReference type="EMBL" id="KAJ8881584.1"/>
    </source>
</evidence>
<feature type="domain" description="C2H2-type" evidence="9">
    <location>
        <begin position="264"/>
        <end position="286"/>
    </location>
</feature>
<comment type="subcellular location">
    <subcellularLocation>
        <location evidence="1">Nucleus</location>
    </subcellularLocation>
</comment>
<keyword evidence="4 7" id="KW-0863">Zinc-finger</keyword>
<feature type="domain" description="C2H2-type" evidence="9">
    <location>
        <begin position="315"/>
        <end position="342"/>
    </location>
</feature>
<feature type="domain" description="C2H2-type" evidence="9">
    <location>
        <begin position="1165"/>
        <end position="1187"/>
    </location>
</feature>
<name>A0ABQ9HBD5_9NEOP</name>
<feature type="domain" description="C2H2-type" evidence="9">
    <location>
        <begin position="164"/>
        <end position="191"/>
    </location>
</feature>
<feature type="compositionally biased region" description="Low complexity" evidence="8">
    <location>
        <begin position="826"/>
        <end position="852"/>
    </location>
</feature>
<protein>
    <recommendedName>
        <fullName evidence="9">C2H2-type domain-containing protein</fullName>
    </recommendedName>
</protein>
<evidence type="ECO:0000256" key="6">
    <source>
        <dbReference type="ARBA" id="ARBA00023242"/>
    </source>
</evidence>
<dbReference type="SUPFAM" id="SSF57667">
    <property type="entry name" value="beta-beta-alpha zinc fingers"/>
    <property type="match status" value="12"/>
</dbReference>
<accession>A0ABQ9HBD5</accession>
<evidence type="ECO:0000259" key="9">
    <source>
        <dbReference type="PROSITE" id="PS50157"/>
    </source>
</evidence>
<comment type="caution">
    <text evidence="10">The sequence shown here is derived from an EMBL/GenBank/DDBJ whole genome shotgun (WGS) entry which is preliminary data.</text>
</comment>
<evidence type="ECO:0000256" key="4">
    <source>
        <dbReference type="ARBA" id="ARBA00022771"/>
    </source>
</evidence>
<feature type="domain" description="C2H2-type" evidence="9">
    <location>
        <begin position="1108"/>
        <end position="1135"/>
    </location>
</feature>
<evidence type="ECO:0000256" key="3">
    <source>
        <dbReference type="ARBA" id="ARBA00022737"/>
    </source>
</evidence>
<dbReference type="Proteomes" id="UP001159363">
    <property type="component" value="Chromosome 5"/>
</dbReference>
<feature type="domain" description="C2H2-type" evidence="9">
    <location>
        <begin position="1221"/>
        <end position="1248"/>
    </location>
</feature>
<gene>
    <name evidence="10" type="ORF">PR048_018068</name>
</gene>
<feature type="domain" description="C2H2-type" evidence="9">
    <location>
        <begin position="192"/>
        <end position="220"/>
    </location>
</feature>
<feature type="domain" description="C2H2-type" evidence="9">
    <location>
        <begin position="672"/>
        <end position="699"/>
    </location>
</feature>
<dbReference type="Pfam" id="PF13912">
    <property type="entry name" value="zf-C2H2_6"/>
    <property type="match status" value="3"/>
</dbReference>
<dbReference type="PROSITE" id="PS00028">
    <property type="entry name" value="ZINC_FINGER_C2H2_1"/>
    <property type="match status" value="23"/>
</dbReference>
<keyword evidence="11" id="KW-1185">Reference proteome</keyword>
<dbReference type="PANTHER" id="PTHR24376:SF235">
    <property type="entry name" value="C2H2-TYPE DOMAIN-CONTAINING PROTEIN"/>
    <property type="match status" value="1"/>
</dbReference>
<feature type="domain" description="C2H2-type" evidence="9">
    <location>
        <begin position="1051"/>
        <end position="1078"/>
    </location>
</feature>
<feature type="domain" description="C2H2-type" evidence="9">
    <location>
        <begin position="612"/>
        <end position="635"/>
    </location>
</feature>
<evidence type="ECO:0000256" key="7">
    <source>
        <dbReference type="PROSITE-ProRule" id="PRU00042"/>
    </source>
</evidence>
<feature type="domain" description="C2H2-type" evidence="9">
    <location>
        <begin position="470"/>
        <end position="497"/>
    </location>
</feature>
<feature type="domain" description="C2H2-type" evidence="9">
    <location>
        <begin position="441"/>
        <end position="468"/>
    </location>
</feature>
<feature type="domain" description="C2H2-type" evidence="9">
    <location>
        <begin position="498"/>
        <end position="520"/>
    </location>
</feature>
<dbReference type="PANTHER" id="PTHR24376">
    <property type="entry name" value="ZINC FINGER PROTEIN"/>
    <property type="match status" value="1"/>
</dbReference>
<reference evidence="10 11" key="1">
    <citation type="submission" date="2023-02" db="EMBL/GenBank/DDBJ databases">
        <title>LHISI_Scaffold_Assembly.</title>
        <authorList>
            <person name="Stuart O.P."/>
            <person name="Cleave R."/>
            <person name="Magrath M.J.L."/>
            <person name="Mikheyev A.S."/>
        </authorList>
    </citation>
    <scope>NUCLEOTIDE SEQUENCE [LARGE SCALE GENOMIC DNA]</scope>
    <source>
        <strain evidence="10">Daus_M_001</strain>
        <tissue evidence="10">Leg muscle</tissue>
    </source>
</reference>
<feature type="domain" description="C2H2-type" evidence="9">
    <location>
        <begin position="756"/>
        <end position="786"/>
    </location>
</feature>
<feature type="domain" description="C2H2-type" evidence="9">
    <location>
        <begin position="572"/>
        <end position="600"/>
    </location>
</feature>
<evidence type="ECO:0000256" key="1">
    <source>
        <dbReference type="ARBA" id="ARBA00004123"/>
    </source>
</evidence>
<feature type="region of interest" description="Disordered" evidence="8">
    <location>
        <begin position="1073"/>
        <end position="1094"/>
    </location>
</feature>
<evidence type="ECO:0000256" key="8">
    <source>
        <dbReference type="SAM" id="MobiDB-lite"/>
    </source>
</evidence>
<feature type="domain" description="C2H2-type" evidence="9">
    <location>
        <begin position="1366"/>
        <end position="1389"/>
    </location>
</feature>
<proteinExistence type="predicted"/>
<dbReference type="Gene3D" id="3.30.160.60">
    <property type="entry name" value="Classic Zinc Finger"/>
    <property type="match status" value="15"/>
</dbReference>
<feature type="domain" description="C2H2-type" evidence="9">
    <location>
        <begin position="984"/>
        <end position="1011"/>
    </location>
</feature>
<evidence type="ECO:0000256" key="2">
    <source>
        <dbReference type="ARBA" id="ARBA00022723"/>
    </source>
</evidence>
<feature type="domain" description="C2H2-type" evidence="9">
    <location>
        <begin position="137"/>
        <end position="164"/>
    </location>
</feature>